<keyword evidence="2 3" id="KW-0040">ANK repeat</keyword>
<comment type="caution">
    <text evidence="4">The sequence shown here is derived from an EMBL/GenBank/DDBJ whole genome shotgun (WGS) entry which is preliminary data.</text>
</comment>
<dbReference type="GO" id="GO:0016740">
    <property type="term" value="F:transferase activity"/>
    <property type="evidence" value="ECO:0007669"/>
    <property type="project" value="UniProtKB-KW"/>
</dbReference>
<evidence type="ECO:0000313" key="5">
    <source>
        <dbReference type="Proteomes" id="UP000011096"/>
    </source>
</evidence>
<feature type="repeat" description="ANK" evidence="3">
    <location>
        <begin position="355"/>
        <end position="387"/>
    </location>
</feature>
<evidence type="ECO:0000256" key="1">
    <source>
        <dbReference type="ARBA" id="ARBA00022737"/>
    </source>
</evidence>
<dbReference type="InterPro" id="IPR002110">
    <property type="entry name" value="Ankyrin_rpt"/>
</dbReference>
<protein>
    <submittedName>
        <fullName evidence="4">Palmitoyltransferase AKR1</fullName>
    </submittedName>
</protein>
<accession>A0A7J6J7Z4</accession>
<dbReference type="PROSITE" id="PS50297">
    <property type="entry name" value="ANK_REP_REGION"/>
    <property type="match status" value="2"/>
</dbReference>
<dbReference type="InParanoid" id="A0A7J6J7Z4"/>
<dbReference type="GeneID" id="43614733"/>
<keyword evidence="4" id="KW-0808">Transferase</keyword>
<dbReference type="PANTHER" id="PTHR24198:SF165">
    <property type="entry name" value="ANKYRIN REPEAT-CONTAINING PROTEIN-RELATED"/>
    <property type="match status" value="1"/>
</dbReference>
<dbReference type="PANTHER" id="PTHR24198">
    <property type="entry name" value="ANKYRIN REPEAT AND PROTEIN KINASE DOMAIN-CONTAINING PROTEIN"/>
    <property type="match status" value="1"/>
</dbReference>
<keyword evidence="5" id="KW-1185">Reference proteome</keyword>
<dbReference type="RefSeq" id="XP_031893556.1">
    <property type="nucleotide sequence ID" value="XM_032030668.1"/>
</dbReference>
<reference evidence="4 5" key="2">
    <citation type="submission" date="2020-04" db="EMBL/GenBank/DDBJ databases">
        <title>Genome sequencing and assembly of multiple isolates from the Colletotrichum gloeosporioides species complex.</title>
        <authorList>
            <person name="Gan P."/>
            <person name="Shirasu K."/>
        </authorList>
    </citation>
    <scope>NUCLEOTIDE SEQUENCE [LARGE SCALE GENOMIC DNA]</scope>
    <source>
        <strain evidence="4 5">Nara gc5</strain>
    </source>
</reference>
<gene>
    <name evidence="4" type="primary">AKR1-1</name>
    <name evidence="4" type="ORF">CGGC5_v004987</name>
</gene>
<dbReference type="Proteomes" id="UP000011096">
    <property type="component" value="Unassembled WGS sequence"/>
</dbReference>
<dbReference type="OrthoDB" id="4846291at2759"/>
<name>A0A7J6J7Z4_COLFN</name>
<dbReference type="InterPro" id="IPR036770">
    <property type="entry name" value="Ankyrin_rpt-contain_sf"/>
</dbReference>
<organism evidence="4 5">
    <name type="scientific">Colletotrichum fructicola (strain Nara gc5)</name>
    <name type="common">Anthracnose fungus</name>
    <name type="synonym">Colletotrichum gloeosporioides (strain Nara gc5)</name>
    <dbReference type="NCBI Taxonomy" id="1213859"/>
    <lineage>
        <taxon>Eukaryota</taxon>
        <taxon>Fungi</taxon>
        <taxon>Dikarya</taxon>
        <taxon>Ascomycota</taxon>
        <taxon>Pezizomycotina</taxon>
        <taxon>Sordariomycetes</taxon>
        <taxon>Hypocreomycetidae</taxon>
        <taxon>Glomerellales</taxon>
        <taxon>Glomerellaceae</taxon>
        <taxon>Colletotrichum</taxon>
        <taxon>Colletotrichum gloeosporioides species complex</taxon>
    </lineage>
</organism>
<proteinExistence type="predicted"/>
<dbReference type="Pfam" id="PF12796">
    <property type="entry name" value="Ank_2"/>
    <property type="match status" value="2"/>
</dbReference>
<dbReference type="PROSITE" id="PS50088">
    <property type="entry name" value="ANK_REPEAT"/>
    <property type="match status" value="2"/>
</dbReference>
<reference evidence="4 5" key="1">
    <citation type="submission" date="2012-08" db="EMBL/GenBank/DDBJ databases">
        <authorList>
            <person name="Gan P.H.P."/>
            <person name="Ikeda K."/>
            <person name="Irieda H."/>
            <person name="Narusaka M."/>
            <person name="O'Connell R.J."/>
            <person name="Narusaka Y."/>
            <person name="Takano Y."/>
            <person name="Kubo Y."/>
            <person name="Shirasu K."/>
        </authorList>
    </citation>
    <scope>NUCLEOTIDE SEQUENCE [LARGE SCALE GENOMIC DNA]</scope>
    <source>
        <strain evidence="4 5">Nara gc5</strain>
    </source>
</reference>
<dbReference type="AlphaFoldDB" id="A0A7J6J7Z4"/>
<evidence type="ECO:0000313" key="4">
    <source>
        <dbReference type="EMBL" id="KAF4486107.1"/>
    </source>
</evidence>
<dbReference type="SMART" id="SM00248">
    <property type="entry name" value="ANK"/>
    <property type="match status" value="5"/>
</dbReference>
<evidence type="ECO:0000256" key="2">
    <source>
        <dbReference type="ARBA" id="ARBA00023043"/>
    </source>
</evidence>
<dbReference type="Gene3D" id="1.25.40.20">
    <property type="entry name" value="Ankyrin repeat-containing domain"/>
    <property type="match status" value="2"/>
</dbReference>
<evidence type="ECO:0000256" key="3">
    <source>
        <dbReference type="PROSITE-ProRule" id="PRU00023"/>
    </source>
</evidence>
<dbReference type="SUPFAM" id="SSF48403">
    <property type="entry name" value="Ankyrin repeat"/>
    <property type="match status" value="1"/>
</dbReference>
<keyword evidence="1" id="KW-0677">Repeat</keyword>
<feature type="repeat" description="ANK" evidence="3">
    <location>
        <begin position="213"/>
        <end position="245"/>
    </location>
</feature>
<sequence>MQSSLKTLFQIIGLQEQSNMALEIDSIKSLVIDLSDKLEGSRNTEPVLTAGSPRYPVTQEHPQNISYDVLFFPGWLRWLGCHISLVKISEVWSNGSLKHYVLAFQLPIVPGIYSLGGQIALQKAPYCQFLSLVAPSVISLGCIVAEDSAAMIACGRGDLFTLKQQLKSGKATLGDITSQRWSLMTSAIKGGSKEVVEFLLDNGINVNTTFGEKQTSPLQWAIRLRKLDIVERLVSRGADVNHISMNGWSAIFYLWPITKMGQGSMLDQINLLARADDIELNLIDKWGWTLLHRLAAYGTDLEVRRVIKLGADLMIKQLPLGRSAVFHSVFYGNLGTLIELMRHYPQSVIFDTDERGWTLLHIAASAGHRDITRHLLEVGSNPYAESRPFWSHITESIWGRRCTPAEAAAAQSRERLVQYEDLLEDLGIERKLVLLGDGEEKGEQFWDAEEIIS</sequence>
<dbReference type="EMBL" id="ANPB02000003">
    <property type="protein sequence ID" value="KAF4486107.1"/>
    <property type="molecule type" value="Genomic_DNA"/>
</dbReference>